<dbReference type="EMBL" id="CP069213">
    <property type="protein sequence ID" value="QRH01072.1"/>
    <property type="molecule type" value="Genomic_DNA"/>
</dbReference>
<feature type="chain" id="PRO_5044931688" description="LPS-assembly protein LptD" evidence="4">
    <location>
        <begin position="19"/>
        <end position="764"/>
    </location>
</feature>
<evidence type="ECO:0000259" key="5">
    <source>
        <dbReference type="Pfam" id="PF03968"/>
    </source>
</evidence>
<dbReference type="RefSeq" id="WP_203324767.1">
    <property type="nucleotide sequence ID" value="NZ_CP069213.1"/>
</dbReference>
<gene>
    <name evidence="4 7" type="primary">lptD</name>
    <name evidence="7" type="ORF">JQC75_14560</name>
</gene>
<dbReference type="InterPro" id="IPR020889">
    <property type="entry name" value="LipoPS_assembly_LptD"/>
</dbReference>
<organism evidence="7 8">
    <name type="scientific">Shewanella litorisediminis</name>
    <dbReference type="NCBI Taxonomy" id="1173586"/>
    <lineage>
        <taxon>Bacteria</taxon>
        <taxon>Pseudomonadati</taxon>
        <taxon>Pseudomonadota</taxon>
        <taxon>Gammaproteobacteria</taxon>
        <taxon>Alteromonadales</taxon>
        <taxon>Shewanellaceae</taxon>
        <taxon>Shewanella</taxon>
    </lineage>
</organism>
<dbReference type="Pfam" id="PF04453">
    <property type="entry name" value="LptD"/>
    <property type="match status" value="1"/>
</dbReference>
<keyword evidence="1 4" id="KW-0732">Signal</keyword>
<evidence type="ECO:0000256" key="2">
    <source>
        <dbReference type="ARBA" id="ARBA00023136"/>
    </source>
</evidence>
<keyword evidence="2 4" id="KW-0472">Membrane</keyword>
<evidence type="ECO:0000256" key="4">
    <source>
        <dbReference type="HAMAP-Rule" id="MF_01411"/>
    </source>
</evidence>
<evidence type="ECO:0000313" key="8">
    <source>
        <dbReference type="Proteomes" id="UP000596252"/>
    </source>
</evidence>
<comment type="subunit">
    <text evidence="4">Component of the lipopolysaccharide transport and assembly complex. Interacts with LptE and LptA.</text>
</comment>
<dbReference type="InterPro" id="IPR005653">
    <property type="entry name" value="OstA-like_N"/>
</dbReference>
<feature type="signal peptide" evidence="4">
    <location>
        <begin position="1"/>
        <end position="18"/>
    </location>
</feature>
<accession>A0ABX7G1G4</accession>
<comment type="subcellular location">
    <subcellularLocation>
        <location evidence="4">Cell outer membrane</location>
    </subcellularLocation>
</comment>
<dbReference type="InterPro" id="IPR050218">
    <property type="entry name" value="LptD"/>
</dbReference>
<evidence type="ECO:0000259" key="6">
    <source>
        <dbReference type="Pfam" id="PF04453"/>
    </source>
</evidence>
<evidence type="ECO:0000313" key="7">
    <source>
        <dbReference type="EMBL" id="QRH01072.1"/>
    </source>
</evidence>
<dbReference type="Gene3D" id="2.60.450.10">
    <property type="entry name" value="Lipopolysaccharide (LPS) transport protein A like domain"/>
    <property type="match status" value="1"/>
</dbReference>
<dbReference type="HAMAP" id="MF_01411">
    <property type="entry name" value="LPS_assembly_LptD"/>
    <property type="match status" value="1"/>
</dbReference>
<proteinExistence type="inferred from homology"/>
<sequence length="764" mass="87425" precursor="true">MQIRYLLALGLLSCQATANDAVPEPAPDQCLVVPPIPLPNPSQDAGAEEQVEIRSVFSDAVMNQNAIFEGDVQFRQGNRSISADRANMDYEKQQLDAEGNLVFQESQFSVTADNLSAKIKDNSATLSGAQYWLHGQQVHGNARKLEITKDNNLILNGTDFTTCPPGDSSWLLEAERIKIDSSEEWGEIWNAKMRIADVPVFYVPYMTVPVSDKRKTGFLFPQFSTSTTNGVEIATPWYWNIAPEYDLTLTPHYMSSRGLYLQSEFRYLAGDAQAGRVNLEYLGSDRLLENSDDRYLYHWEHRGAIDKHWRVNAAFTDVSDNNYFNDLDSEVARATDNQLSRIGEMSYFENDWNISARVQDIKVLGEDEVPYQVMPQLSVNYRSQDLLNTLEFSFFGEATNFEHKDQDQVTATRLHLQPTLSLPIHGPAGSLTSELTLLQTNYWQRNTDWMPNSELASSVSRTLPRAKLHGQINLERNTQWLGESYRQTLEPQFQYLYVGHEDQDDIGIYDSARLQDDYYGLFRARRFSGLDRIADANQLTLGLTTRIFDEHNQEQFKFSLGQILYFSESKVSLTEGIAEERPSSSAIAAELDAHLYEDWYFSGALQYDARTRDNKKSEFTLDYRPGGEKLVQFSYRYVPDLVNTNTNEEVGISQAGMRTTWPLTDSLYFVGNWYYDLNESRSVEAYTGFQYESCCWAVRLSYHYRIKTNYDDDFNTVQDNRELFESGVYLNFVIKGLGGSGPMGVSDMLDEGLFNYRKPLYLRN</sequence>
<reference evidence="7 8" key="1">
    <citation type="journal article" date="2012" name="Antonie Van Leeuwenhoek">
        <title>Shewanella litorisediminis sp. nov., a gammaproteobacterium isolated from a tidal flat sediment.</title>
        <authorList>
            <person name="Lee M.H."/>
            <person name="Yoon J.H."/>
        </authorList>
    </citation>
    <scope>NUCLEOTIDE SEQUENCE [LARGE SCALE GENOMIC DNA]</scope>
    <source>
        <strain evidence="7 8">SMK1-12</strain>
    </source>
</reference>
<comment type="function">
    <text evidence="4">Together with LptE, is involved in the assembly of lipopolysaccharide (LPS) at the surface of the outer membrane.</text>
</comment>
<dbReference type="NCBIfam" id="NF002997">
    <property type="entry name" value="PRK03761.1"/>
    <property type="match status" value="1"/>
</dbReference>
<feature type="domain" description="LptD C-terminal" evidence="6">
    <location>
        <begin position="293"/>
        <end position="666"/>
    </location>
</feature>
<protein>
    <recommendedName>
        <fullName evidence="4">LPS-assembly protein LptD</fullName>
    </recommendedName>
</protein>
<dbReference type="PANTHER" id="PTHR30189:SF1">
    <property type="entry name" value="LPS-ASSEMBLY PROTEIN LPTD"/>
    <property type="match status" value="1"/>
</dbReference>
<dbReference type="Pfam" id="PF03968">
    <property type="entry name" value="LptD_N"/>
    <property type="match status" value="1"/>
</dbReference>
<keyword evidence="8" id="KW-1185">Reference proteome</keyword>
<dbReference type="PANTHER" id="PTHR30189">
    <property type="entry name" value="LPS-ASSEMBLY PROTEIN"/>
    <property type="match status" value="1"/>
</dbReference>
<name>A0ABX7G1G4_9GAMM</name>
<dbReference type="Proteomes" id="UP000596252">
    <property type="component" value="Chromosome"/>
</dbReference>
<comment type="caution">
    <text evidence="4">Lacks conserved residue(s) required for the propagation of feature annotation.</text>
</comment>
<evidence type="ECO:0000256" key="1">
    <source>
        <dbReference type="ARBA" id="ARBA00022729"/>
    </source>
</evidence>
<feature type="domain" description="Organic solvent tolerance-like N-terminal" evidence="5">
    <location>
        <begin position="59"/>
        <end position="184"/>
    </location>
</feature>
<comment type="similarity">
    <text evidence="4">Belongs to the LptD family.</text>
</comment>
<dbReference type="InterPro" id="IPR007543">
    <property type="entry name" value="LptD_C"/>
</dbReference>
<keyword evidence="3 4" id="KW-0998">Cell outer membrane</keyword>
<evidence type="ECO:0000256" key="3">
    <source>
        <dbReference type="ARBA" id="ARBA00023237"/>
    </source>
</evidence>